<dbReference type="EC" id="5.4.4.2" evidence="3"/>
<evidence type="ECO:0000256" key="3">
    <source>
        <dbReference type="ARBA" id="ARBA00012824"/>
    </source>
</evidence>
<comment type="similarity">
    <text evidence="2">Belongs to the isochorismate synthase family.</text>
</comment>
<dbReference type="InterPro" id="IPR004561">
    <property type="entry name" value="IsoChor_synthase"/>
</dbReference>
<sequence>MSSPVASQHLPLLHHTFERAIRRAEALGHPVLAAVSFGIDPLDPLQVFGTMDDGQTPFFYWEGRQPGLAFFAWDRALELDGHGERRFVRIEENWQALCRHAVVEGPLAPRLCGGFRFDPAGPRQKHWQAFGDASLDLARLTVLREGDTCRVLCQQLAEAGNDALTLAIRHDSILRRLRQPARRRGQPAAGSPHTGASAQERRDWESKVAEAVRNIRQGQLGKVVLARSQNQPLGGIEAWHVIEYLRRQHGNTQLFACRRGDSCFLGASPERLVQVRGGEAQTHALAGTAARSTNAREDARLGKALLDSAKDRHEHQLVVDAIRAALAPCSETLEIPGTPVLKQLASVQHLNTPIRARLAHGAGILRLVQALHPTPAVGGYPRAAALDYIRRHEGMDRGWYAAPLGWVDGEGNGDFLVALRSALLSPGHGGVLFAGCGLVGDSDPQLEYRETCLKLAAMQEALLATASQDTAIA</sequence>
<proteinExistence type="inferred from homology"/>
<evidence type="ECO:0000259" key="7">
    <source>
        <dbReference type="Pfam" id="PF00425"/>
    </source>
</evidence>
<evidence type="ECO:0000313" key="9">
    <source>
        <dbReference type="Proteomes" id="UP000244173"/>
    </source>
</evidence>
<dbReference type="EMBL" id="CP028519">
    <property type="protein sequence ID" value="AVY95658.1"/>
    <property type="molecule type" value="Genomic_DNA"/>
</dbReference>
<evidence type="ECO:0000256" key="1">
    <source>
        <dbReference type="ARBA" id="ARBA00000799"/>
    </source>
</evidence>
<dbReference type="STRING" id="1122240.GCA_000620105_01854"/>
<feature type="domain" description="Chorismate-utilising enzyme C-terminal" evidence="7">
    <location>
        <begin position="201"/>
        <end position="454"/>
    </location>
</feature>
<evidence type="ECO:0000256" key="4">
    <source>
        <dbReference type="ARBA" id="ARBA00023235"/>
    </source>
</evidence>
<feature type="region of interest" description="Disordered" evidence="6">
    <location>
        <begin position="179"/>
        <end position="203"/>
    </location>
</feature>
<evidence type="ECO:0000256" key="5">
    <source>
        <dbReference type="ARBA" id="ARBA00041564"/>
    </source>
</evidence>
<name>A0A2S0PE49_9NEIS</name>
<dbReference type="AlphaFoldDB" id="A0A2S0PE49"/>
<organism evidence="8 9">
    <name type="scientific">Microvirgula aerodenitrificans</name>
    <dbReference type="NCBI Taxonomy" id="57480"/>
    <lineage>
        <taxon>Bacteria</taxon>
        <taxon>Pseudomonadati</taxon>
        <taxon>Pseudomonadota</taxon>
        <taxon>Betaproteobacteria</taxon>
        <taxon>Neisseriales</taxon>
        <taxon>Aquaspirillaceae</taxon>
        <taxon>Microvirgula</taxon>
    </lineage>
</organism>
<dbReference type="KEGG" id="maer:DAI18_17625"/>
<evidence type="ECO:0000256" key="2">
    <source>
        <dbReference type="ARBA" id="ARBA00005297"/>
    </source>
</evidence>
<dbReference type="GO" id="GO:0008909">
    <property type="term" value="F:isochorismate synthase activity"/>
    <property type="evidence" value="ECO:0007669"/>
    <property type="project" value="UniProtKB-EC"/>
</dbReference>
<dbReference type="PANTHER" id="PTHR42839:SF2">
    <property type="entry name" value="ISOCHORISMATE SYNTHASE ENTC"/>
    <property type="match status" value="1"/>
</dbReference>
<keyword evidence="9" id="KW-1185">Reference proteome</keyword>
<evidence type="ECO:0000256" key="6">
    <source>
        <dbReference type="SAM" id="MobiDB-lite"/>
    </source>
</evidence>
<gene>
    <name evidence="8" type="ORF">DAI18_17625</name>
</gene>
<dbReference type="SUPFAM" id="SSF56322">
    <property type="entry name" value="ADC synthase"/>
    <property type="match status" value="1"/>
</dbReference>
<evidence type="ECO:0000313" key="8">
    <source>
        <dbReference type="EMBL" id="AVY95658.1"/>
    </source>
</evidence>
<comment type="catalytic activity">
    <reaction evidence="1">
        <text>chorismate = isochorismate</text>
        <dbReference type="Rhea" id="RHEA:18985"/>
        <dbReference type="ChEBI" id="CHEBI:29748"/>
        <dbReference type="ChEBI" id="CHEBI:29780"/>
        <dbReference type="EC" id="5.4.4.2"/>
    </reaction>
</comment>
<dbReference type="RefSeq" id="WP_107890064.1">
    <property type="nucleotide sequence ID" value="NZ_CP028519.1"/>
</dbReference>
<dbReference type="Proteomes" id="UP000244173">
    <property type="component" value="Chromosome"/>
</dbReference>
<keyword evidence="4" id="KW-0413">Isomerase</keyword>
<reference evidence="8 9" key="1">
    <citation type="submission" date="2018-04" db="EMBL/GenBank/DDBJ databases">
        <title>Denitrifier Microvirgula.</title>
        <authorList>
            <person name="Anderson E."/>
            <person name="Jang J."/>
            <person name="Ishii S."/>
        </authorList>
    </citation>
    <scope>NUCLEOTIDE SEQUENCE [LARGE SCALE GENOMIC DNA]</scope>
    <source>
        <strain evidence="8 9">BE2.4</strain>
    </source>
</reference>
<dbReference type="NCBIfam" id="NF005459">
    <property type="entry name" value="PRK07054.1"/>
    <property type="match status" value="1"/>
</dbReference>
<dbReference type="Gene3D" id="3.60.120.10">
    <property type="entry name" value="Anthranilate synthase"/>
    <property type="match status" value="1"/>
</dbReference>
<dbReference type="InterPro" id="IPR005801">
    <property type="entry name" value="ADC_synthase"/>
</dbReference>
<protein>
    <recommendedName>
        <fullName evidence="3">isochorismate synthase</fullName>
        <ecNumber evidence="3">5.4.4.2</ecNumber>
    </recommendedName>
    <alternativeName>
        <fullName evidence="5">Isochorismate mutase</fullName>
    </alternativeName>
</protein>
<dbReference type="PANTHER" id="PTHR42839">
    <property type="entry name" value="ISOCHORISMATE SYNTHASE ENTC"/>
    <property type="match status" value="1"/>
</dbReference>
<dbReference type="Pfam" id="PF00425">
    <property type="entry name" value="Chorismate_bind"/>
    <property type="match status" value="1"/>
</dbReference>
<dbReference type="OrthoDB" id="9806579at2"/>
<dbReference type="InterPro" id="IPR015890">
    <property type="entry name" value="Chorismate_C"/>
</dbReference>
<dbReference type="NCBIfam" id="TIGR00543">
    <property type="entry name" value="isochor_syn"/>
    <property type="match status" value="1"/>
</dbReference>
<accession>A0A2S0PE49</accession>